<reference evidence="3" key="1">
    <citation type="journal article" date="2019" name="Int. J. Syst. Evol. Microbiol.">
        <title>The Global Catalogue of Microorganisms (GCM) 10K type strain sequencing project: providing services to taxonomists for standard genome sequencing and annotation.</title>
        <authorList>
            <consortium name="The Broad Institute Genomics Platform"/>
            <consortium name="The Broad Institute Genome Sequencing Center for Infectious Disease"/>
            <person name="Wu L."/>
            <person name="Ma J."/>
        </authorList>
    </citation>
    <scope>NUCLEOTIDE SEQUENCE [LARGE SCALE GENOMIC DNA]</scope>
    <source>
        <strain evidence="3">KCTC 52168</strain>
    </source>
</reference>
<accession>A0ABV7H9W8</accession>
<protein>
    <submittedName>
        <fullName evidence="2">Bacteriochlorophyll 4-vinyl reductase</fullName>
    </submittedName>
</protein>
<feature type="domain" description="4-vinyl reductase 4VR" evidence="1">
    <location>
        <begin position="140"/>
        <end position="200"/>
    </location>
</feature>
<dbReference type="SMART" id="SM00989">
    <property type="entry name" value="V4R"/>
    <property type="match status" value="1"/>
</dbReference>
<keyword evidence="3" id="KW-1185">Reference proteome</keyword>
<dbReference type="RefSeq" id="WP_377306007.1">
    <property type="nucleotide sequence ID" value="NZ_CP180191.1"/>
</dbReference>
<dbReference type="NCBIfam" id="TIGR02019">
    <property type="entry name" value="BchJ"/>
    <property type="match status" value="1"/>
</dbReference>
<evidence type="ECO:0000259" key="1">
    <source>
        <dbReference type="SMART" id="SM00989"/>
    </source>
</evidence>
<name>A0ABV7H9W8_9BURK</name>
<dbReference type="SUPFAM" id="SSF111126">
    <property type="entry name" value="Ligand-binding domain in the NO signalling and Golgi transport"/>
    <property type="match status" value="1"/>
</dbReference>
<dbReference type="InterPro" id="IPR004096">
    <property type="entry name" value="V4R"/>
</dbReference>
<dbReference type="InterPro" id="IPR024096">
    <property type="entry name" value="NO_sig/Golgi_transp_ligand-bd"/>
</dbReference>
<proteinExistence type="predicted"/>
<gene>
    <name evidence="2" type="primary">bchJ</name>
    <name evidence="2" type="ORF">ACFOEN_17050</name>
</gene>
<dbReference type="EMBL" id="JBHRTI010000010">
    <property type="protein sequence ID" value="MFC3149333.1"/>
    <property type="molecule type" value="Genomic_DNA"/>
</dbReference>
<evidence type="ECO:0000313" key="2">
    <source>
        <dbReference type="EMBL" id="MFC3149333.1"/>
    </source>
</evidence>
<sequence length="203" mass="21952">MHPPAHIGPNAITRVAEALDALSTSAVKVRLFEGAGLSRYLINAPQAPVPETEVAALHSSLFNELPEQEARRIARRAGELTASYLLAHRIPKPFQALLRVLPPALRARLLLGAIAKHAWTFAGSSAFSYRVQGWQTRAVRIHMRIAHNSACSGRRTDTPSCEYHRAVFERLLNALVAPIAVREVACCACGASACEFVGARSAA</sequence>
<evidence type="ECO:0000313" key="3">
    <source>
        <dbReference type="Proteomes" id="UP001595556"/>
    </source>
</evidence>
<dbReference type="Gene3D" id="3.30.1380.20">
    <property type="entry name" value="Trafficking protein particle complex subunit 3"/>
    <property type="match status" value="1"/>
</dbReference>
<organism evidence="2 3">
    <name type="scientific">Piscinibacterium candidicorallinum</name>
    <dbReference type="NCBI Taxonomy" id="1793872"/>
    <lineage>
        <taxon>Bacteria</taxon>
        <taxon>Pseudomonadati</taxon>
        <taxon>Pseudomonadota</taxon>
        <taxon>Betaproteobacteria</taxon>
        <taxon>Burkholderiales</taxon>
        <taxon>Piscinibacterium</taxon>
    </lineage>
</organism>
<comment type="caution">
    <text evidence="2">The sequence shown here is derived from an EMBL/GenBank/DDBJ whole genome shotgun (WGS) entry which is preliminary data.</text>
</comment>
<dbReference type="InterPro" id="IPR010249">
    <property type="entry name" value="BchJ"/>
</dbReference>
<dbReference type="Pfam" id="PF02830">
    <property type="entry name" value="V4R"/>
    <property type="match status" value="1"/>
</dbReference>
<dbReference type="Proteomes" id="UP001595556">
    <property type="component" value="Unassembled WGS sequence"/>
</dbReference>